<comment type="caution">
    <text evidence="2">The sequence shown here is derived from an EMBL/GenBank/DDBJ whole genome shotgun (WGS) entry which is preliminary data.</text>
</comment>
<accession>A0AAE3WD45</accession>
<dbReference type="EMBL" id="JANHAX010000001">
    <property type="protein sequence ID" value="MDQ2089470.1"/>
    <property type="molecule type" value="Genomic_DNA"/>
</dbReference>
<dbReference type="InterPro" id="IPR029069">
    <property type="entry name" value="HotDog_dom_sf"/>
</dbReference>
<gene>
    <name evidence="2" type="ORF">NO357_06100</name>
</gene>
<dbReference type="Pfam" id="PF01575">
    <property type="entry name" value="MaoC_dehydratas"/>
    <property type="match status" value="1"/>
</dbReference>
<feature type="domain" description="MaoC-like" evidence="1">
    <location>
        <begin position="15"/>
        <end position="108"/>
    </location>
</feature>
<dbReference type="Proteomes" id="UP001226762">
    <property type="component" value="Unassembled WGS sequence"/>
</dbReference>
<dbReference type="InterPro" id="IPR052342">
    <property type="entry name" value="MCH/BMMD"/>
</dbReference>
<protein>
    <submittedName>
        <fullName evidence="2">MaoC family dehydratase</fullName>
    </submittedName>
</protein>
<proteinExistence type="predicted"/>
<reference evidence="2" key="1">
    <citation type="submission" date="2022-07" db="EMBL/GenBank/DDBJ databases">
        <authorList>
            <person name="Otstavnykh N."/>
            <person name="Isaeva M."/>
            <person name="Bystritskaya E."/>
        </authorList>
    </citation>
    <scope>NUCLEOTIDE SEQUENCE</scope>
    <source>
        <strain evidence="2">KCTC 52189</strain>
    </source>
</reference>
<dbReference type="RefSeq" id="WP_306734713.1">
    <property type="nucleotide sequence ID" value="NZ_JANHAX010000001.1"/>
</dbReference>
<evidence type="ECO:0000313" key="2">
    <source>
        <dbReference type="EMBL" id="MDQ2089470.1"/>
    </source>
</evidence>
<organism evidence="2 3">
    <name type="scientific">Marimonas arenosa</name>
    <dbReference type="NCBI Taxonomy" id="1795305"/>
    <lineage>
        <taxon>Bacteria</taxon>
        <taxon>Pseudomonadati</taxon>
        <taxon>Pseudomonadota</taxon>
        <taxon>Alphaproteobacteria</taxon>
        <taxon>Rhodobacterales</taxon>
        <taxon>Paracoccaceae</taxon>
        <taxon>Marimonas</taxon>
    </lineage>
</organism>
<evidence type="ECO:0000313" key="3">
    <source>
        <dbReference type="Proteomes" id="UP001226762"/>
    </source>
</evidence>
<dbReference type="PANTHER" id="PTHR43664">
    <property type="entry name" value="MONOAMINE OXIDASE-RELATED"/>
    <property type="match status" value="1"/>
</dbReference>
<dbReference type="AlphaFoldDB" id="A0AAE3WD45"/>
<dbReference type="Gene3D" id="3.10.129.10">
    <property type="entry name" value="Hotdog Thioesterase"/>
    <property type="match status" value="1"/>
</dbReference>
<reference evidence="2" key="2">
    <citation type="submission" date="2023-02" db="EMBL/GenBank/DDBJ databases">
        <title>'Rhodoalgimonas zhirmunskyi' gen. nov., isolated from a red alga.</title>
        <authorList>
            <person name="Nedashkovskaya O.I."/>
            <person name="Otstavnykh N.Y."/>
            <person name="Bystritskaya E.P."/>
            <person name="Balabanova L.A."/>
            <person name="Isaeva M.P."/>
        </authorList>
    </citation>
    <scope>NUCLEOTIDE SEQUENCE</scope>
    <source>
        <strain evidence="2">KCTC 52189</strain>
    </source>
</reference>
<keyword evidence="3" id="KW-1185">Reference proteome</keyword>
<dbReference type="PANTHER" id="PTHR43664:SF1">
    <property type="entry name" value="BETA-METHYLMALYL-COA DEHYDRATASE"/>
    <property type="match status" value="1"/>
</dbReference>
<dbReference type="CDD" id="cd03454">
    <property type="entry name" value="YdeM"/>
    <property type="match status" value="1"/>
</dbReference>
<name>A0AAE3WD45_9RHOB</name>
<sequence length="145" mass="16122">MYFDDLPVGFSHETASATFTEHEIIEFARKYDPQPFHTDPEAAAASIYGGIIASGFQTLIVAFDLILGSGVWTEASMGSPGLDEVRWKLPVRPGDSIRVRMTVTASEPSSSRADRGRTTIFYEILNQKDEIVSSYYAVQLLKRQI</sequence>
<evidence type="ECO:0000259" key="1">
    <source>
        <dbReference type="Pfam" id="PF01575"/>
    </source>
</evidence>
<dbReference type="InterPro" id="IPR002539">
    <property type="entry name" value="MaoC-like_dom"/>
</dbReference>
<dbReference type="SUPFAM" id="SSF54637">
    <property type="entry name" value="Thioesterase/thiol ester dehydrase-isomerase"/>
    <property type="match status" value="1"/>
</dbReference>